<sequence>MAVTPARRAFYKDTLQPALHRRFSSTTGFLLAVSYLEALLLNSWKSSLSWPFIPIGSNATLSFMIFACGLPILTLRIAHYHVDIKTMPPGLYTLGSNLLRLQMYETAFWYLVSSFIFTNVFLSSMPASANLGWVTHFSGDRA</sequence>
<feature type="transmembrane region" description="Helical" evidence="1">
    <location>
        <begin position="21"/>
        <end position="41"/>
    </location>
</feature>
<keyword evidence="1" id="KW-1133">Transmembrane helix</keyword>
<gene>
    <name evidence="2" type="ORF">CDD82_1605</name>
</gene>
<organism evidence="2 3">
    <name type="scientific">Ophiocordyceps australis</name>
    <dbReference type="NCBI Taxonomy" id="1399860"/>
    <lineage>
        <taxon>Eukaryota</taxon>
        <taxon>Fungi</taxon>
        <taxon>Dikarya</taxon>
        <taxon>Ascomycota</taxon>
        <taxon>Pezizomycotina</taxon>
        <taxon>Sordariomycetes</taxon>
        <taxon>Hypocreomycetidae</taxon>
        <taxon>Hypocreales</taxon>
        <taxon>Ophiocordycipitaceae</taxon>
        <taxon>Ophiocordyceps</taxon>
    </lineage>
</organism>
<dbReference type="Proteomes" id="UP000224854">
    <property type="component" value="Unassembled WGS sequence"/>
</dbReference>
<evidence type="ECO:0000313" key="3">
    <source>
        <dbReference type="Proteomes" id="UP000224854"/>
    </source>
</evidence>
<protein>
    <submittedName>
        <fullName evidence="2">Uncharacterized protein</fullName>
    </submittedName>
</protein>
<dbReference type="Pfam" id="PF09531">
    <property type="entry name" value="Ndc1_Nup"/>
    <property type="match status" value="1"/>
</dbReference>
<dbReference type="OrthoDB" id="67850at2759"/>
<accession>A0A2C5ZTP5</accession>
<keyword evidence="3" id="KW-1185">Reference proteome</keyword>
<dbReference type="InterPro" id="IPR019049">
    <property type="entry name" value="Nucleoporin_prot_Ndc1/Nup"/>
</dbReference>
<evidence type="ECO:0000256" key="1">
    <source>
        <dbReference type="SAM" id="Phobius"/>
    </source>
</evidence>
<evidence type="ECO:0000313" key="2">
    <source>
        <dbReference type="EMBL" id="PHH83376.1"/>
    </source>
</evidence>
<reference evidence="2 3" key="1">
    <citation type="submission" date="2017-06" db="EMBL/GenBank/DDBJ databases">
        <title>Ant-infecting Ophiocordyceps genomes reveal a high diversity of potential behavioral manipulation genes and a possible major role for enterotoxins.</title>
        <authorList>
            <person name="De Bekker C."/>
            <person name="Evans H.C."/>
            <person name="Brachmann A."/>
            <person name="Hughes D.P."/>
        </authorList>
    </citation>
    <scope>NUCLEOTIDE SEQUENCE [LARGE SCALE GENOMIC DNA]</scope>
    <source>
        <strain evidence="2 3">1348a</strain>
    </source>
</reference>
<keyword evidence="1" id="KW-0812">Transmembrane</keyword>
<dbReference type="AlphaFoldDB" id="A0A2C5ZTP5"/>
<feature type="transmembrane region" description="Helical" evidence="1">
    <location>
        <begin position="107"/>
        <end position="127"/>
    </location>
</feature>
<feature type="transmembrane region" description="Helical" evidence="1">
    <location>
        <begin position="61"/>
        <end position="78"/>
    </location>
</feature>
<comment type="caution">
    <text evidence="2">The sequence shown here is derived from an EMBL/GenBank/DDBJ whole genome shotgun (WGS) entry which is preliminary data.</text>
</comment>
<keyword evidence="1" id="KW-0472">Membrane</keyword>
<name>A0A2C5ZTP5_9HYPO</name>
<proteinExistence type="predicted"/>
<dbReference type="EMBL" id="NJEU01000015">
    <property type="protein sequence ID" value="PHH83376.1"/>
    <property type="molecule type" value="Genomic_DNA"/>
</dbReference>